<evidence type="ECO:0000256" key="2">
    <source>
        <dbReference type="ARBA" id="ARBA00006906"/>
    </source>
</evidence>
<comment type="similarity">
    <text evidence="2">Belongs to the KHG/KDPG aldolase family.</text>
</comment>
<keyword evidence="5" id="KW-0119">Carbohydrate metabolism</keyword>
<dbReference type="PANTHER" id="PTHR30246">
    <property type="entry name" value="2-KETO-3-DEOXY-6-PHOSPHOGLUCONATE ALDOLASE"/>
    <property type="match status" value="1"/>
</dbReference>
<dbReference type="PROSITE" id="PS00160">
    <property type="entry name" value="ALDOLASE_KDPG_KHG_2"/>
    <property type="match status" value="1"/>
</dbReference>
<evidence type="ECO:0000313" key="7">
    <source>
        <dbReference type="Proteomes" id="UP000231693"/>
    </source>
</evidence>
<protein>
    <submittedName>
        <fullName evidence="6">2-dehydro-3-deoxyphosphogluconate aldolase/(4S)-4-hydroxy-2-oxoglutarate aldolase</fullName>
    </submittedName>
</protein>
<name>A0A2M9CYV3_9CELL</name>
<reference evidence="6 7" key="1">
    <citation type="submission" date="2017-11" db="EMBL/GenBank/DDBJ databases">
        <title>Genomic Encyclopedia of Archaeal and Bacterial Type Strains, Phase II (KMG-II): From Individual Species to Whole Genera.</title>
        <authorList>
            <person name="Goeker M."/>
        </authorList>
    </citation>
    <scope>NUCLEOTIDE SEQUENCE [LARGE SCALE GENOMIC DNA]</scope>
    <source>
        <strain evidence="6 7">DSM 25478</strain>
    </source>
</reference>
<accession>A0A2M9CYV3</accession>
<dbReference type="GO" id="GO:0016829">
    <property type="term" value="F:lyase activity"/>
    <property type="evidence" value="ECO:0007669"/>
    <property type="project" value="UniProtKB-KW"/>
</dbReference>
<organism evidence="6 7">
    <name type="scientific">Sediminihabitans luteus</name>
    <dbReference type="NCBI Taxonomy" id="1138585"/>
    <lineage>
        <taxon>Bacteria</taxon>
        <taxon>Bacillati</taxon>
        <taxon>Actinomycetota</taxon>
        <taxon>Actinomycetes</taxon>
        <taxon>Micrococcales</taxon>
        <taxon>Cellulomonadaceae</taxon>
        <taxon>Sediminihabitans</taxon>
    </lineage>
</organism>
<keyword evidence="4" id="KW-0456">Lyase</keyword>
<evidence type="ECO:0000256" key="1">
    <source>
        <dbReference type="ARBA" id="ARBA00004761"/>
    </source>
</evidence>
<comment type="pathway">
    <text evidence="1">Carbohydrate acid metabolism.</text>
</comment>
<dbReference type="SUPFAM" id="SSF51569">
    <property type="entry name" value="Aldolase"/>
    <property type="match status" value="1"/>
</dbReference>
<dbReference type="OrthoDB" id="9805177at2"/>
<proteinExistence type="inferred from homology"/>
<evidence type="ECO:0000256" key="5">
    <source>
        <dbReference type="ARBA" id="ARBA00023277"/>
    </source>
</evidence>
<dbReference type="Proteomes" id="UP000231693">
    <property type="component" value="Unassembled WGS sequence"/>
</dbReference>
<dbReference type="Pfam" id="PF01081">
    <property type="entry name" value="Aldolase"/>
    <property type="match status" value="1"/>
</dbReference>
<evidence type="ECO:0000256" key="4">
    <source>
        <dbReference type="ARBA" id="ARBA00023239"/>
    </source>
</evidence>
<evidence type="ECO:0000256" key="3">
    <source>
        <dbReference type="ARBA" id="ARBA00011233"/>
    </source>
</evidence>
<dbReference type="Gene3D" id="3.20.20.70">
    <property type="entry name" value="Aldolase class I"/>
    <property type="match status" value="1"/>
</dbReference>
<dbReference type="NCBIfam" id="NF004325">
    <property type="entry name" value="PRK05718.1"/>
    <property type="match status" value="1"/>
</dbReference>
<dbReference type="InterPro" id="IPR000887">
    <property type="entry name" value="Aldlse_KDPG_KHG"/>
</dbReference>
<gene>
    <name evidence="6" type="ORF">CLV28_0279</name>
</gene>
<comment type="caution">
    <text evidence="6">The sequence shown here is derived from an EMBL/GenBank/DDBJ whole genome shotgun (WGS) entry which is preliminary data.</text>
</comment>
<dbReference type="EMBL" id="PGFE01000001">
    <property type="protein sequence ID" value="PJJ77067.1"/>
    <property type="molecule type" value="Genomic_DNA"/>
</dbReference>
<evidence type="ECO:0000313" key="6">
    <source>
        <dbReference type="EMBL" id="PJJ77067.1"/>
    </source>
</evidence>
<dbReference type="NCBIfam" id="TIGR01182">
    <property type="entry name" value="eda"/>
    <property type="match status" value="1"/>
</dbReference>
<dbReference type="PANTHER" id="PTHR30246:SF1">
    <property type="entry name" value="2-DEHYDRO-3-DEOXY-6-PHOSPHOGALACTONATE ALDOLASE-RELATED"/>
    <property type="match status" value="1"/>
</dbReference>
<dbReference type="InterPro" id="IPR031338">
    <property type="entry name" value="KDPG/KHG_AS_2"/>
</dbReference>
<sequence length="248" mass="25301">MSSTPEPTSTATSGTTRLTQAALVAALETTRLVPVVVASGAEEGLNLAAALLRGHLPVAEVTLRLPGAVDAIAAIAEDFPEVVVGAGTVVRVEQVDEAVAAGAQFLVSPGLSEAVVERARELDVPIVPGVATPSDIMRAVALGIDVVKLFPAKTLGGPGAVKALAAPFPGLRFLPTGGIGADDLGDYLMIEQVVAVGGSWMVDRALVQGEDWDEVSRRSRAAVDLAERVIAARPQPHPADDAATGARA</sequence>
<comment type="subunit">
    <text evidence="3">Homotrimer.</text>
</comment>
<dbReference type="CDD" id="cd00452">
    <property type="entry name" value="KDPG_aldolase"/>
    <property type="match status" value="1"/>
</dbReference>
<keyword evidence="7" id="KW-1185">Reference proteome</keyword>
<dbReference type="RefSeq" id="WP_100421515.1">
    <property type="nucleotide sequence ID" value="NZ_BOOX01000016.1"/>
</dbReference>
<dbReference type="AlphaFoldDB" id="A0A2M9CYV3"/>
<dbReference type="InterPro" id="IPR013785">
    <property type="entry name" value="Aldolase_TIM"/>
</dbReference>